<dbReference type="EMBL" id="CP051487">
    <property type="protein sequence ID" value="QJC78903.1"/>
    <property type="molecule type" value="Genomic_DNA"/>
</dbReference>
<sequence>MSTAAEYREQLKALLPPGQAFPRDPGTTLHDLLDGMSLELARVDDRASALPQEVNPNTTLELLPDWERVAGLPDKCSGTLEETLQGRRNALLAKLTSTGGQSADYFIQLAASLGYAVTIEVFRPFRAGSSVAGDVLSNGDWVFAWRIHAPDVTVIPFRAGLSVTGERLRVWGSDTLECKIRQLAPAHTIPIFAYGDATLDLNFVQDTYRSGANNTTFAGLITFTRSTTAGRFNAAGLFEMVPINQPRFDYDPLTLAPKGLLMEEARTNLLRFSAQFDNAAWIKFETTVSANATAAPDGTLTADKMVESTNTTSHTADQQINGTYTAGQVFCASCFLKAGERSSIRMNLYYAVGSTGGRQIVFNLATKSITSKDPAIPTAGVEDVGNGWLRCWFTGVVDTPAETRLLMRVQLAIGTTTTYAGDGTSGAYFWGADIQESASLLSHIPTTTVPVTRSADVAAVNTLTPWFSPARGTLYSEATNVGPSGTTIAQLGSLSDRILTSVAPSGIAGTGGATIVGSVNQASMQSAVGAPGQKVAFAYSTDDFACATNGVLIGTDTSGSLPSVSSLLLGRNGASTTNCHIRQITYSPKRLSNERLQAMTAP</sequence>
<evidence type="ECO:0000313" key="1">
    <source>
        <dbReference type="EMBL" id="QJC78903.1"/>
    </source>
</evidence>
<dbReference type="Proteomes" id="UP000501367">
    <property type="component" value="Chromosome"/>
</dbReference>
<dbReference type="Pfam" id="PF10076">
    <property type="entry name" value="Phage_Mu_Gp48"/>
    <property type="match status" value="1"/>
</dbReference>
<reference evidence="1 2" key="1">
    <citation type="submission" date="2020-04" db="EMBL/GenBank/DDBJ databases">
        <authorList>
            <person name="Yao Y."/>
            <person name="He Z."/>
        </authorList>
    </citation>
    <scope>NUCLEOTIDE SEQUENCE [LARGE SCALE GENOMIC DNA]</scope>
    <source>
        <strain evidence="1 2">CY-1</strain>
    </source>
</reference>
<dbReference type="KEGG" id="pum:HGP31_11470"/>
<gene>
    <name evidence="1" type="ORF">HGP31_11470</name>
</gene>
<dbReference type="RefSeq" id="WP_168757728.1">
    <property type="nucleotide sequence ID" value="NZ_CP051487.1"/>
</dbReference>
<organism evidence="1 2">
    <name type="scientific">Pseudomonas umsongensis</name>
    <dbReference type="NCBI Taxonomy" id="198618"/>
    <lineage>
        <taxon>Bacteria</taxon>
        <taxon>Pseudomonadati</taxon>
        <taxon>Pseudomonadota</taxon>
        <taxon>Gammaproteobacteria</taxon>
        <taxon>Pseudomonadales</taxon>
        <taxon>Pseudomonadaceae</taxon>
        <taxon>Pseudomonas</taxon>
    </lineage>
</organism>
<proteinExistence type="predicted"/>
<protein>
    <submittedName>
        <fullName evidence="1">DUF2313 domain-containing protein</fullName>
    </submittedName>
</protein>
<accession>A0AAE6ZU40</accession>
<evidence type="ECO:0000313" key="2">
    <source>
        <dbReference type="Proteomes" id="UP000501367"/>
    </source>
</evidence>
<name>A0AAE6ZU40_9PSED</name>
<dbReference type="InterPro" id="IPR018755">
    <property type="entry name" value="Phage_Mu_Gp48"/>
</dbReference>
<dbReference type="AlphaFoldDB" id="A0AAE6ZU40"/>
<dbReference type="GeneID" id="72194202"/>